<dbReference type="EMBL" id="SOFP01000045">
    <property type="protein sequence ID" value="TFC15669.1"/>
    <property type="molecule type" value="Genomic_DNA"/>
</dbReference>
<name>A0A4R8WSM8_9MICO</name>
<sequence>MASRTPRLALVVLVVLAVSGCSAGVGAGDTASDTGGAIELAVSQTCADGADPQCVQVNGENVVLPSALERAGVKEATIAEGEGQNAVDVTFTEGGAVVFNALTVKAVQAGDSARLIIKIGGEIQAAVVVMEALEGDHVQISVSPDDNARKIVDLIHKG</sequence>
<keyword evidence="1" id="KW-0732">Signal</keyword>
<dbReference type="RefSeq" id="WP_134566856.1">
    <property type="nucleotide sequence ID" value="NZ_SOFP01000045.1"/>
</dbReference>
<comment type="caution">
    <text evidence="2">The sequence shown here is derived from an EMBL/GenBank/DDBJ whole genome shotgun (WGS) entry which is preliminary data.</text>
</comment>
<dbReference type="PROSITE" id="PS51257">
    <property type="entry name" value="PROKAR_LIPOPROTEIN"/>
    <property type="match status" value="1"/>
</dbReference>
<proteinExistence type="predicted"/>
<protein>
    <recommendedName>
        <fullName evidence="4">Preprotein translocase subunit SecD</fullName>
    </recommendedName>
</protein>
<dbReference type="OrthoDB" id="5076194at2"/>
<dbReference type="Gene3D" id="3.30.1360.200">
    <property type="match status" value="1"/>
</dbReference>
<evidence type="ECO:0008006" key="4">
    <source>
        <dbReference type="Google" id="ProtNLM"/>
    </source>
</evidence>
<feature type="signal peptide" evidence="1">
    <location>
        <begin position="1"/>
        <end position="23"/>
    </location>
</feature>
<gene>
    <name evidence="2" type="ORF">E3O19_08215</name>
</gene>
<evidence type="ECO:0000313" key="3">
    <source>
        <dbReference type="Proteomes" id="UP000298412"/>
    </source>
</evidence>
<evidence type="ECO:0000313" key="2">
    <source>
        <dbReference type="EMBL" id="TFC15669.1"/>
    </source>
</evidence>
<feature type="chain" id="PRO_5038874906" description="Preprotein translocase subunit SecD" evidence="1">
    <location>
        <begin position="24"/>
        <end position="158"/>
    </location>
</feature>
<accession>A0A4R8WSM8</accession>
<evidence type="ECO:0000256" key="1">
    <source>
        <dbReference type="SAM" id="SignalP"/>
    </source>
</evidence>
<keyword evidence="3" id="KW-1185">Reference proteome</keyword>
<organism evidence="2 3">
    <name type="scientific">Cryobacterium algoritolerans</name>
    <dbReference type="NCBI Taxonomy" id="1259184"/>
    <lineage>
        <taxon>Bacteria</taxon>
        <taxon>Bacillati</taxon>
        <taxon>Actinomycetota</taxon>
        <taxon>Actinomycetes</taxon>
        <taxon>Micrococcales</taxon>
        <taxon>Microbacteriaceae</taxon>
        <taxon>Cryobacterium</taxon>
    </lineage>
</organism>
<dbReference type="AlphaFoldDB" id="A0A4R8WSM8"/>
<reference evidence="2 3" key="1">
    <citation type="submission" date="2019-03" db="EMBL/GenBank/DDBJ databases">
        <title>Genomics of glacier-inhabiting Cryobacterium strains.</title>
        <authorList>
            <person name="Liu Q."/>
            <person name="Xin Y.-H."/>
        </authorList>
    </citation>
    <scope>NUCLEOTIDE SEQUENCE [LARGE SCALE GENOMIC DNA]</scope>
    <source>
        <strain evidence="2 3">MDT1-3</strain>
    </source>
</reference>
<dbReference type="Proteomes" id="UP000298412">
    <property type="component" value="Unassembled WGS sequence"/>
</dbReference>